<dbReference type="InterPro" id="IPR035919">
    <property type="entry name" value="EAL_sf"/>
</dbReference>
<evidence type="ECO:0000313" key="4">
    <source>
        <dbReference type="Proteomes" id="UP000247689"/>
    </source>
</evidence>
<gene>
    <name evidence="3" type="ORF">DL796_03580</name>
</gene>
<evidence type="ECO:0000259" key="2">
    <source>
        <dbReference type="PROSITE" id="PS50883"/>
    </source>
</evidence>
<dbReference type="InterPro" id="IPR000160">
    <property type="entry name" value="GGDEF_dom"/>
</dbReference>
<feature type="domain" description="EAL" evidence="2">
    <location>
        <begin position="294"/>
        <end position="547"/>
    </location>
</feature>
<sequence>METSKVFDWVERHKKIIQRSLIPTLLVMVALVSILVYMTGGVKYVYSQLMYIPILLAGTFFGLKGGLLMGLIAGLALGPHMPINVVTNEMQPAENWLYRAGFFVLIGGGSGYISSSVARYLSHFKWLSQHNPSTGLPNRNALFEAIKDLKERNEMTSATTLAIIAIDNTLELKSAFGFNVIEHATKQVARRLALNGGDDIFHTDSAEVAIILNKGEEENTKFLNNLGVLLQEAVIYNQISVHVETRAGYVCFGDGKQSPEVYLHQAEAALALVQELAQDIKAYNPEVVSRTERSISILGQLQKGLETGQVGLHYQPKIDLVTGQICSVEALLRWKHPEKGMIAPGSFIPRAEQSTLIQGITEFALEEAINQHLKWKNQGILIPVAVNISTRNLLYPKFTDRVIAMLEKFAIDGQWIELELTEGSLVMDMEETIEQLTKLANANFSISIDDFGTGYSSLQYLHRLPASLIKIDQTFIKRLPDDKGAAYIVDAAVTLAKKMGIKTIAEGVETAAVFEYLQNTGCDMAQGHYISPAIPQEQFTRWYLSRNGIYASMA</sequence>
<organism evidence="3 4">
    <name type="scientific">Kangiella spongicola</name>
    <dbReference type="NCBI Taxonomy" id="796379"/>
    <lineage>
        <taxon>Bacteria</taxon>
        <taxon>Pseudomonadati</taxon>
        <taxon>Pseudomonadota</taxon>
        <taxon>Gammaproteobacteria</taxon>
        <taxon>Kangiellales</taxon>
        <taxon>Kangiellaceae</taxon>
        <taxon>Kangiella</taxon>
    </lineage>
</organism>
<feature type="transmembrane region" description="Helical" evidence="1">
    <location>
        <begin position="21"/>
        <end position="38"/>
    </location>
</feature>
<keyword evidence="1" id="KW-1133">Transmembrane helix</keyword>
<accession>A0A318D935</accession>
<dbReference type="InterPro" id="IPR050706">
    <property type="entry name" value="Cyclic-di-GMP_PDE-like"/>
</dbReference>
<dbReference type="PANTHER" id="PTHR33121:SF70">
    <property type="entry name" value="SIGNALING PROTEIN YKOW"/>
    <property type="match status" value="1"/>
</dbReference>
<dbReference type="RefSeq" id="WP_110200039.1">
    <property type="nucleotide sequence ID" value="NZ_QICH01000001.1"/>
</dbReference>
<dbReference type="SUPFAM" id="SSF55073">
    <property type="entry name" value="Nucleotide cyclase"/>
    <property type="match status" value="1"/>
</dbReference>
<dbReference type="EMBL" id="QICH01000001">
    <property type="protein sequence ID" value="PXF64228.1"/>
    <property type="molecule type" value="Genomic_DNA"/>
</dbReference>
<dbReference type="CDD" id="cd01948">
    <property type="entry name" value="EAL"/>
    <property type="match status" value="1"/>
</dbReference>
<dbReference type="InterPro" id="IPR029787">
    <property type="entry name" value="Nucleotide_cyclase"/>
</dbReference>
<evidence type="ECO:0000256" key="1">
    <source>
        <dbReference type="SAM" id="Phobius"/>
    </source>
</evidence>
<dbReference type="GO" id="GO:0071111">
    <property type="term" value="F:cyclic-guanylate-specific phosphodiesterase activity"/>
    <property type="evidence" value="ECO:0007669"/>
    <property type="project" value="InterPro"/>
</dbReference>
<keyword evidence="1" id="KW-0812">Transmembrane</keyword>
<dbReference type="PROSITE" id="PS50883">
    <property type="entry name" value="EAL"/>
    <property type="match status" value="1"/>
</dbReference>
<comment type="caution">
    <text evidence="3">The sequence shown here is derived from an EMBL/GenBank/DDBJ whole genome shotgun (WGS) entry which is preliminary data.</text>
</comment>
<dbReference type="Proteomes" id="UP000247689">
    <property type="component" value="Unassembled WGS sequence"/>
</dbReference>
<dbReference type="SMART" id="SM00267">
    <property type="entry name" value="GGDEF"/>
    <property type="match status" value="1"/>
</dbReference>
<dbReference type="Gene3D" id="3.20.20.450">
    <property type="entry name" value="EAL domain"/>
    <property type="match status" value="1"/>
</dbReference>
<evidence type="ECO:0000313" key="3">
    <source>
        <dbReference type="EMBL" id="PXF64228.1"/>
    </source>
</evidence>
<dbReference type="Pfam" id="PF00563">
    <property type="entry name" value="EAL"/>
    <property type="match status" value="1"/>
</dbReference>
<dbReference type="OrthoDB" id="9804951at2"/>
<protein>
    <submittedName>
        <fullName evidence="3">GGDEF domain-containing protein</fullName>
    </submittedName>
</protein>
<dbReference type="Gene3D" id="3.30.70.270">
    <property type="match status" value="1"/>
</dbReference>
<dbReference type="PANTHER" id="PTHR33121">
    <property type="entry name" value="CYCLIC DI-GMP PHOSPHODIESTERASE PDEF"/>
    <property type="match status" value="1"/>
</dbReference>
<feature type="transmembrane region" description="Helical" evidence="1">
    <location>
        <begin position="96"/>
        <end position="113"/>
    </location>
</feature>
<proteinExistence type="predicted"/>
<name>A0A318D935_9GAMM</name>
<reference evidence="3 4" key="1">
    <citation type="submission" date="2018-05" db="EMBL/GenBank/DDBJ databases">
        <title>Kangiella spongicola genome sequence.</title>
        <authorList>
            <person name="Maclea K.S."/>
            <person name="Goen A.E."/>
            <person name="Kelley C."/>
            <person name="Underriner A."/>
            <person name="Silverwood T."/>
            <person name="Trachtenberg A.M."/>
        </authorList>
    </citation>
    <scope>NUCLEOTIDE SEQUENCE [LARGE SCALE GENOMIC DNA]</scope>
    <source>
        <strain evidence="3 4">ATCC BAA-2076</strain>
    </source>
</reference>
<dbReference type="SUPFAM" id="SSF141868">
    <property type="entry name" value="EAL domain-like"/>
    <property type="match status" value="1"/>
</dbReference>
<keyword evidence="1" id="KW-0472">Membrane</keyword>
<dbReference type="InterPro" id="IPR001633">
    <property type="entry name" value="EAL_dom"/>
</dbReference>
<dbReference type="InterPro" id="IPR043128">
    <property type="entry name" value="Rev_trsase/Diguanyl_cyclase"/>
</dbReference>
<keyword evidence="4" id="KW-1185">Reference proteome</keyword>
<dbReference type="SMART" id="SM00052">
    <property type="entry name" value="EAL"/>
    <property type="match status" value="1"/>
</dbReference>
<dbReference type="Pfam" id="PF00990">
    <property type="entry name" value="GGDEF"/>
    <property type="match status" value="1"/>
</dbReference>
<feature type="transmembrane region" description="Helical" evidence="1">
    <location>
        <begin position="50"/>
        <end position="75"/>
    </location>
</feature>
<dbReference type="AlphaFoldDB" id="A0A318D935"/>